<dbReference type="Proteomes" id="UP000239156">
    <property type="component" value="Unassembled WGS sequence"/>
</dbReference>
<feature type="non-terminal residue" evidence="1">
    <location>
        <position position="1"/>
    </location>
</feature>
<dbReference type="VEuPathDB" id="FungiDB:PSTT_08910"/>
<dbReference type="AlphaFoldDB" id="A0A2S4VAK5"/>
<feature type="non-terminal residue" evidence="1">
    <location>
        <position position="319"/>
    </location>
</feature>
<name>A0A2S4VAK5_9BASI</name>
<protein>
    <submittedName>
        <fullName evidence="1">Uncharacterized protein</fullName>
    </submittedName>
</protein>
<dbReference type="EMBL" id="PKSL01000085">
    <property type="protein sequence ID" value="POW06524.1"/>
    <property type="molecule type" value="Genomic_DNA"/>
</dbReference>
<proteinExistence type="predicted"/>
<organism evidence="1 2">
    <name type="scientific">Puccinia striiformis</name>
    <dbReference type="NCBI Taxonomy" id="27350"/>
    <lineage>
        <taxon>Eukaryota</taxon>
        <taxon>Fungi</taxon>
        <taxon>Dikarya</taxon>
        <taxon>Basidiomycota</taxon>
        <taxon>Pucciniomycotina</taxon>
        <taxon>Pucciniomycetes</taxon>
        <taxon>Pucciniales</taxon>
        <taxon>Pucciniaceae</taxon>
        <taxon>Puccinia</taxon>
    </lineage>
</organism>
<accession>A0A2S4VAK5</accession>
<evidence type="ECO:0000313" key="1">
    <source>
        <dbReference type="EMBL" id="POW06524.1"/>
    </source>
</evidence>
<evidence type="ECO:0000313" key="2">
    <source>
        <dbReference type="Proteomes" id="UP000239156"/>
    </source>
</evidence>
<comment type="caution">
    <text evidence="1">The sequence shown here is derived from an EMBL/GenBank/DDBJ whole genome shotgun (WGS) entry which is preliminary data.</text>
</comment>
<keyword evidence="2" id="KW-1185">Reference proteome</keyword>
<sequence length="319" mass="36116">LNHVLGAVIPFKHQLNCNHANFQNRSSDCRPTHQSRAWKRSWLPQLKTQIEGFKSQHTPKTCVVQLPSRTRPIESMYKEHLPNFDTPDVSQRESQYCQAPHYQYTAQPKQQYLEEPYTKEPDQQYSEQSYACGHYQQHLGREDYSERCSKGPADGSYIDGDLAFIKDVVSNYHSDLSKNCNNASVGHVFERKLPSDPDPESSDTTLQEAHPYIVQPDQQEPDFDMANCSATDIDCWASSLLAKQFVYLRLMGSLAQNESFKHNGEDGGGCKHFENGGGYEHFDDGGGVEDYDDGAGYNDFDEGAGYIDFDHGGYGSNYH</sequence>
<dbReference type="VEuPathDB" id="FungiDB:PSHT_09077"/>
<reference evidence="1" key="1">
    <citation type="submission" date="2017-12" db="EMBL/GenBank/DDBJ databases">
        <title>Gene loss provides genomic basis for host adaptation in cereal stripe rust fungi.</title>
        <authorList>
            <person name="Xia C."/>
        </authorList>
    </citation>
    <scope>NUCLEOTIDE SEQUENCE [LARGE SCALE GENOMIC DNA]</scope>
    <source>
        <strain evidence="1">93-210</strain>
    </source>
</reference>
<gene>
    <name evidence="1" type="ORF">PSTT_08910</name>
</gene>